<dbReference type="GO" id="GO:0016993">
    <property type="term" value="F:precorrin-8X methylmutase activity"/>
    <property type="evidence" value="ECO:0007669"/>
    <property type="project" value="InterPro"/>
</dbReference>
<dbReference type="Pfam" id="PF02570">
    <property type="entry name" value="CbiC"/>
    <property type="match status" value="1"/>
</dbReference>
<reference evidence="6" key="1">
    <citation type="submission" date="2015-03" db="EMBL/GenBank/DDBJ databases">
        <title>Metagenome Sequencing of an Archaeal-Dominated Microbial Community from a Hot Spring at the Los Azufres Geothermal Field, Mexico.</title>
        <authorList>
            <person name="Servin-Garciduenas L.E."/>
            <person name="Martinez-Romero E."/>
        </authorList>
    </citation>
    <scope>NUCLEOTIDE SEQUENCE [LARGE SCALE GENOMIC DNA]</scope>
    <source>
        <strain evidence="6">AZ1-454</strain>
    </source>
</reference>
<evidence type="ECO:0000256" key="3">
    <source>
        <dbReference type="ARBA" id="ARBA00022573"/>
    </source>
</evidence>
<name>A0A0F2LML6_9CREN</name>
<dbReference type="PANTHER" id="PTHR43588:SF1">
    <property type="entry name" value="COBALT-PRECORRIN-8 METHYLMUTASE"/>
    <property type="match status" value="1"/>
</dbReference>
<dbReference type="GO" id="GO:0009236">
    <property type="term" value="P:cobalamin biosynthetic process"/>
    <property type="evidence" value="ECO:0007669"/>
    <property type="project" value="UniProtKB-UniPathway"/>
</dbReference>
<protein>
    <submittedName>
        <fullName evidence="6">Precorrin-8X methylmutase</fullName>
    </submittedName>
</protein>
<dbReference type="InterPro" id="IPR036588">
    <property type="entry name" value="CobH/CbiC_sf"/>
</dbReference>
<dbReference type="PATRIC" id="fig|1326980.8.peg.1806"/>
<dbReference type="InterPro" id="IPR003722">
    <property type="entry name" value="Cbl_synth_CobH/CbiC"/>
</dbReference>
<comment type="pathway">
    <text evidence="1">Cofactor biosynthesis; adenosylcobalamin biosynthesis.</text>
</comment>
<proteinExistence type="inferred from homology"/>
<organism evidence="6">
    <name type="scientific">Candidatus Aramenus sulfurataquae</name>
    <dbReference type="NCBI Taxonomy" id="1326980"/>
    <lineage>
        <taxon>Archaea</taxon>
        <taxon>Thermoproteota</taxon>
        <taxon>Thermoprotei</taxon>
        <taxon>Sulfolobales</taxon>
        <taxon>Sulfolobaceae</taxon>
        <taxon>Candidatus Aramenus</taxon>
    </lineage>
</organism>
<dbReference type="UniPathway" id="UPA00148"/>
<gene>
    <name evidence="6" type="ORF">TQ35_05435</name>
</gene>
<feature type="domain" description="Cobalamin biosynthesis precorrin-8X methylmutase CobH/CbiC" evidence="5">
    <location>
        <begin position="10"/>
        <end position="168"/>
    </location>
</feature>
<keyword evidence="4" id="KW-0413">Isomerase</keyword>
<evidence type="ECO:0000313" key="6">
    <source>
        <dbReference type="EMBL" id="KJR78782.1"/>
    </source>
</evidence>
<dbReference type="PANTHER" id="PTHR43588">
    <property type="entry name" value="COBALT-PRECORRIN-8 METHYLMUTASE"/>
    <property type="match status" value="1"/>
</dbReference>
<comment type="similarity">
    <text evidence="2">Belongs to the CobH/CbiC family.</text>
</comment>
<accession>A0A0F2LML6</accession>
<dbReference type="SUPFAM" id="SSF63965">
    <property type="entry name" value="Precorrin-8X methylmutase CbiC/CobH"/>
    <property type="match status" value="1"/>
</dbReference>
<dbReference type="Gene3D" id="3.40.50.10230">
    <property type="entry name" value="Cobalamin biosynthesis CobH/CbiC, precorrin-8X methylmutase"/>
    <property type="match status" value="1"/>
</dbReference>
<evidence type="ECO:0000256" key="1">
    <source>
        <dbReference type="ARBA" id="ARBA00004953"/>
    </source>
</evidence>
<comment type="caution">
    <text evidence="6">The sequence shown here is derived from an EMBL/GenBank/DDBJ whole genome shotgun (WGS) entry which is preliminary data.</text>
</comment>
<dbReference type="EMBL" id="JZWS01000051">
    <property type="protein sequence ID" value="KJR78782.1"/>
    <property type="molecule type" value="Genomic_DNA"/>
</dbReference>
<keyword evidence="3" id="KW-0169">Cobalamin biosynthesis</keyword>
<evidence type="ECO:0000256" key="2">
    <source>
        <dbReference type="ARBA" id="ARBA00009774"/>
    </source>
</evidence>
<sequence>MLRKILPLDDPEKAKVIMRAIRATGDLDLIGTLRFSQNAISLGKRLVKGGVIVDTKMARTGLGDLAIYREPKTRRNNYYSIDLIEEMGKEMDGKVVMIGTSPLALLTLNEMIKREEVKPAVVIGVPVGFVNALKAKIELTKLPVEFITNISVKGGVALGISLVKALVELGEL</sequence>
<dbReference type="AlphaFoldDB" id="A0A0F2LML6"/>
<evidence type="ECO:0000256" key="4">
    <source>
        <dbReference type="ARBA" id="ARBA00023235"/>
    </source>
</evidence>
<evidence type="ECO:0000259" key="5">
    <source>
        <dbReference type="Pfam" id="PF02570"/>
    </source>
</evidence>